<evidence type="ECO:0000313" key="2">
    <source>
        <dbReference type="Proteomes" id="UP000030641"/>
    </source>
</evidence>
<dbReference type="Proteomes" id="UP000030641">
    <property type="component" value="Unassembled WGS sequence"/>
</dbReference>
<proteinExistence type="predicted"/>
<accession>A0A074YZL3</accession>
<dbReference type="InParanoid" id="A0A074YZL3"/>
<dbReference type="RefSeq" id="XP_013348416.1">
    <property type="nucleotide sequence ID" value="XM_013492962.1"/>
</dbReference>
<reference evidence="1 2" key="1">
    <citation type="journal article" date="2014" name="BMC Genomics">
        <title>Genome sequencing of four Aureobasidium pullulans varieties: biotechnological potential, stress tolerance, and description of new species.</title>
        <authorList>
            <person name="Gostin Ar C."/>
            <person name="Ohm R.A."/>
            <person name="Kogej T."/>
            <person name="Sonjak S."/>
            <person name="Turk M."/>
            <person name="Zajc J."/>
            <person name="Zalar P."/>
            <person name="Grube M."/>
            <person name="Sun H."/>
            <person name="Han J."/>
            <person name="Sharma A."/>
            <person name="Chiniquy J."/>
            <person name="Ngan C.Y."/>
            <person name="Lipzen A."/>
            <person name="Barry K."/>
            <person name="Grigoriev I.V."/>
            <person name="Gunde-Cimerman N."/>
        </authorList>
    </citation>
    <scope>NUCLEOTIDE SEQUENCE [LARGE SCALE GENOMIC DNA]</scope>
    <source>
        <strain evidence="1 2">EXF-2481</strain>
    </source>
</reference>
<evidence type="ECO:0000313" key="1">
    <source>
        <dbReference type="EMBL" id="KEQ99577.1"/>
    </source>
</evidence>
<sequence>MVRALSARTRPQFHPEQIYTSFEYDLESREAKKILTIGTEAAKVAKNLVQHNKIHDLVEKIIETNVDIFYKLDYASAEKGAHVGLEQRIRIWAEEQAKVNLFWVLRDQYIADTIGACKLQIKKSRLEVESARAQLEAVSGSDQRCNWLQKMLTDPKGNFVYLNWPTSVLHCEVKETSEWLQSQDESVA</sequence>
<dbReference type="HOGENOM" id="CLU_1440782_0_0_1"/>
<name>A0A074YZL3_AURSE</name>
<gene>
    <name evidence="1" type="ORF">AUEXF2481DRAFT_184259</name>
</gene>
<dbReference type="AlphaFoldDB" id="A0A074YZL3"/>
<dbReference type="EMBL" id="KL584750">
    <property type="protein sequence ID" value="KEQ99577.1"/>
    <property type="molecule type" value="Genomic_DNA"/>
</dbReference>
<keyword evidence="2" id="KW-1185">Reference proteome</keyword>
<organism evidence="1 2">
    <name type="scientific">Aureobasidium subglaciale (strain EXF-2481)</name>
    <name type="common">Aureobasidium pullulans var. subglaciale</name>
    <dbReference type="NCBI Taxonomy" id="1043005"/>
    <lineage>
        <taxon>Eukaryota</taxon>
        <taxon>Fungi</taxon>
        <taxon>Dikarya</taxon>
        <taxon>Ascomycota</taxon>
        <taxon>Pezizomycotina</taxon>
        <taxon>Dothideomycetes</taxon>
        <taxon>Dothideomycetidae</taxon>
        <taxon>Dothideales</taxon>
        <taxon>Saccotheciaceae</taxon>
        <taxon>Aureobasidium</taxon>
    </lineage>
</organism>
<protein>
    <submittedName>
        <fullName evidence="1">Uncharacterized protein</fullName>
    </submittedName>
</protein>
<dbReference type="GeneID" id="25362347"/>